<keyword evidence="1" id="KW-1133">Transmembrane helix</keyword>
<evidence type="ECO:0000313" key="4">
    <source>
        <dbReference type="Proteomes" id="UP000092716"/>
    </source>
</evidence>
<dbReference type="GeneID" id="30907126"/>
<keyword evidence="4" id="KW-1185">Reference proteome</keyword>
<evidence type="ECO:0000256" key="1">
    <source>
        <dbReference type="SAM" id="Phobius"/>
    </source>
</evidence>
<evidence type="ECO:0000313" key="3">
    <source>
        <dbReference type="EMBL" id="ANQ06104.1"/>
    </source>
</evidence>
<accession>A0A1B1DTN3</accession>
<dbReference type="Proteomes" id="UP000092716">
    <property type="component" value="Chromosome 3"/>
</dbReference>
<dbReference type="OrthoDB" id="383799at2759"/>
<protein>
    <recommendedName>
        <fullName evidence="5">Pv-fam-d protein</fullName>
    </recommendedName>
</protein>
<dbReference type="KEGG" id="pcot:PCOAH_00004060"/>
<dbReference type="EMBL" id="CP016241">
    <property type="protein sequence ID" value="ANQ06104.1"/>
    <property type="molecule type" value="Genomic_DNA"/>
</dbReference>
<dbReference type="VEuPathDB" id="PlasmoDB:PCOAH_00004060"/>
<dbReference type="AlphaFoldDB" id="A0A1B1DTN3"/>
<sequence>MPEHTSKFSVFSKIVTSSLLVLSYTFVESWDSVPCQENAVRTSRLLTGHTLIGNVQGTQYPYLKNKLIELLDEENDASGKSLNYIVHDGVCRNTFSNPIHEDNSQQRSYRNLDASFDHIRRTNEMKRRLQKESKGTNDSLDIDCFHDDEESSRTPSSMALERYDKSRCSRKYLTSALKKRTSSGSIQFDYKPEENFETLKKMVMKVSGAENPFERGFIGALQKFDKKFEIELLRSVNDKALSDYDECRYKTAIGKYKHFMKKFRVFLPPTMNMAILMLMLVFQSLFIPGIFTFLSFTFFSMMSYYGYKFAKINKMKRHYRNFVKTGRFRKPIEYQKNYYS</sequence>
<evidence type="ECO:0008006" key="5">
    <source>
        <dbReference type="Google" id="ProtNLM"/>
    </source>
</evidence>
<gene>
    <name evidence="3" type="ORF">PCOAH_00004060</name>
</gene>
<keyword evidence="1" id="KW-0472">Membrane</keyword>
<name>A0A1B1DTN3_9APIC</name>
<reference evidence="4" key="1">
    <citation type="submission" date="2016-06" db="EMBL/GenBank/DDBJ databases">
        <title>First high quality genome sequence of Plasmodium coatneyi using continuous long reads from single molecule, real-time sequencing.</title>
        <authorList>
            <person name="Chien J.-T."/>
            <person name="Pakala S.B."/>
            <person name="Geraldo J.A."/>
            <person name="Lapp S.A."/>
            <person name="Barnwell J.W."/>
            <person name="Kissinger J.C."/>
            <person name="Galinski M.R."/>
            <person name="Humphrey J.C."/>
        </authorList>
    </citation>
    <scope>NUCLEOTIDE SEQUENCE [LARGE SCALE GENOMIC DNA]</scope>
    <source>
        <strain evidence="4">Hackeri</strain>
    </source>
</reference>
<dbReference type="RefSeq" id="XP_019912799.1">
    <property type="nucleotide sequence ID" value="XM_020057221.1"/>
</dbReference>
<evidence type="ECO:0000256" key="2">
    <source>
        <dbReference type="SAM" id="SignalP"/>
    </source>
</evidence>
<keyword evidence="2" id="KW-0732">Signal</keyword>
<proteinExistence type="predicted"/>
<feature type="chain" id="PRO_5008521196" description="Pv-fam-d protein" evidence="2">
    <location>
        <begin position="30"/>
        <end position="340"/>
    </location>
</feature>
<keyword evidence="1" id="KW-0812">Transmembrane</keyword>
<feature type="signal peptide" evidence="2">
    <location>
        <begin position="1"/>
        <end position="29"/>
    </location>
</feature>
<organism evidence="3 4">
    <name type="scientific">Plasmodium coatneyi</name>
    <dbReference type="NCBI Taxonomy" id="208452"/>
    <lineage>
        <taxon>Eukaryota</taxon>
        <taxon>Sar</taxon>
        <taxon>Alveolata</taxon>
        <taxon>Apicomplexa</taxon>
        <taxon>Aconoidasida</taxon>
        <taxon>Haemosporida</taxon>
        <taxon>Plasmodiidae</taxon>
        <taxon>Plasmodium</taxon>
    </lineage>
</organism>
<feature type="transmembrane region" description="Helical" evidence="1">
    <location>
        <begin position="289"/>
        <end position="307"/>
    </location>
</feature>